<feature type="region of interest" description="Disordered" evidence="1">
    <location>
        <begin position="47"/>
        <end position="78"/>
    </location>
</feature>
<sequence length="148" mass="17045">MITFDKDGIYNTSNLQREVDKEQENAALEDLENDNWLWKLSAGKTTPIRSQTSKHASQPRIISPRINGQGKKQKSYQRTAVKYVHKRDVLSYTEDGHTLDETISNFYDELKANEVRAKNINKWMKQTATIRAAYDDIEANGDFDSDSE</sequence>
<evidence type="ECO:0000256" key="1">
    <source>
        <dbReference type="SAM" id="MobiDB-lite"/>
    </source>
</evidence>
<dbReference type="OMA" id="TISNFYD"/>
<dbReference type="AlphaFoldDB" id="W2Q150"/>
<reference evidence="2 3" key="2">
    <citation type="submission" date="2013-11" db="EMBL/GenBank/DDBJ databases">
        <title>The Genome Sequence of Phytophthora parasitica INRA-310.</title>
        <authorList>
            <consortium name="The Broad Institute Genomics Platform"/>
            <person name="Russ C."/>
            <person name="Tyler B."/>
            <person name="Panabieres F."/>
            <person name="Shan W."/>
            <person name="Tripathy S."/>
            <person name="Grunwald N."/>
            <person name="Machado M."/>
            <person name="Johnson C.S."/>
            <person name="Arredondo F."/>
            <person name="Hong C."/>
            <person name="Coffey M."/>
            <person name="Young S.K."/>
            <person name="Zeng Q."/>
            <person name="Gargeya S."/>
            <person name="Fitzgerald M."/>
            <person name="Abouelleil A."/>
            <person name="Alvarado L."/>
            <person name="Chapman S.B."/>
            <person name="Gainer-Dewar J."/>
            <person name="Goldberg J."/>
            <person name="Griggs A."/>
            <person name="Gujja S."/>
            <person name="Hansen M."/>
            <person name="Howarth C."/>
            <person name="Imamovic A."/>
            <person name="Ireland A."/>
            <person name="Larimer J."/>
            <person name="McCowan C."/>
            <person name="Murphy C."/>
            <person name="Pearson M."/>
            <person name="Poon T.W."/>
            <person name="Priest M."/>
            <person name="Roberts A."/>
            <person name="Saif S."/>
            <person name="Shea T."/>
            <person name="Sykes S."/>
            <person name="Wortman J."/>
            <person name="Nusbaum C."/>
            <person name="Birren B."/>
        </authorList>
    </citation>
    <scope>NUCLEOTIDE SEQUENCE [LARGE SCALE GENOMIC DNA]</scope>
    <source>
        <strain evidence="2 3">INRA-310</strain>
    </source>
</reference>
<evidence type="ECO:0000313" key="3">
    <source>
        <dbReference type="Proteomes" id="UP000018817"/>
    </source>
</evidence>
<reference evidence="3" key="1">
    <citation type="submission" date="2011-12" db="EMBL/GenBank/DDBJ databases">
        <authorList>
            <consortium name="The Broad Institute Genome Sequencing Platform"/>
            <person name="Russ C."/>
            <person name="Tyler B."/>
            <person name="Panabieres F."/>
            <person name="Shan W."/>
            <person name="Tripathy S."/>
            <person name="Grunwald N."/>
            <person name="Machado M."/>
            <person name="Young S.K."/>
            <person name="Zeng Q."/>
            <person name="Gargeya S."/>
            <person name="Fitzgerald M."/>
            <person name="Haas B."/>
            <person name="Abouelleil A."/>
            <person name="Alvarado L."/>
            <person name="Arachchi H.M."/>
            <person name="Berlin A."/>
            <person name="Chapman S.B."/>
            <person name="Gearin G."/>
            <person name="Goldberg J."/>
            <person name="Griggs A."/>
            <person name="Gujja S."/>
            <person name="Hansen M."/>
            <person name="Heiman D."/>
            <person name="Howarth C."/>
            <person name="Larimer J."/>
            <person name="Lui A."/>
            <person name="MacDonald P.J.P."/>
            <person name="McCowen C."/>
            <person name="Montmayeur A."/>
            <person name="Murphy C."/>
            <person name="Neiman D."/>
            <person name="Pearson M."/>
            <person name="Priest M."/>
            <person name="Roberts A."/>
            <person name="Saif S."/>
            <person name="Shea T."/>
            <person name="Sisk P."/>
            <person name="Stolte C."/>
            <person name="Sykes S."/>
            <person name="Wortman J."/>
            <person name="Nusbaum C."/>
            <person name="Birren B."/>
        </authorList>
    </citation>
    <scope>NUCLEOTIDE SEQUENCE [LARGE SCALE GENOMIC DNA]</scope>
    <source>
        <strain evidence="3">INRA-310</strain>
    </source>
</reference>
<proteinExistence type="predicted"/>
<accession>W2Q150</accession>
<dbReference type="Proteomes" id="UP000018817">
    <property type="component" value="Unassembled WGS sequence"/>
</dbReference>
<dbReference type="RefSeq" id="XP_008908761.1">
    <property type="nucleotide sequence ID" value="XM_008910513.1"/>
</dbReference>
<dbReference type="EMBL" id="KI669597">
    <property type="protein sequence ID" value="ETN06259.1"/>
    <property type="molecule type" value="Genomic_DNA"/>
</dbReference>
<dbReference type="GeneID" id="20192015"/>
<organism evidence="2 3">
    <name type="scientific">Phytophthora nicotianae (strain INRA-310)</name>
    <name type="common">Phytophthora parasitica</name>
    <dbReference type="NCBI Taxonomy" id="761204"/>
    <lineage>
        <taxon>Eukaryota</taxon>
        <taxon>Sar</taxon>
        <taxon>Stramenopiles</taxon>
        <taxon>Oomycota</taxon>
        <taxon>Peronosporomycetes</taxon>
        <taxon>Peronosporales</taxon>
        <taxon>Peronosporaceae</taxon>
        <taxon>Phytophthora</taxon>
    </lineage>
</organism>
<protein>
    <submittedName>
        <fullName evidence="2">Uncharacterized protein</fullName>
    </submittedName>
</protein>
<gene>
    <name evidence="2" type="ORF">PPTG_23416</name>
</gene>
<evidence type="ECO:0000313" key="2">
    <source>
        <dbReference type="EMBL" id="ETN06259.1"/>
    </source>
</evidence>
<dbReference type="OrthoDB" id="128019at2759"/>
<dbReference type="VEuPathDB" id="FungiDB:PPTG_23416"/>
<feature type="compositionally biased region" description="Polar residues" evidence="1">
    <location>
        <begin position="47"/>
        <end position="56"/>
    </location>
</feature>
<name>W2Q150_PHYN3</name>